<gene>
    <name evidence="2" type="ORF">DI609_09970</name>
</gene>
<evidence type="ECO:0000313" key="3">
    <source>
        <dbReference type="Proteomes" id="UP000249451"/>
    </source>
</evidence>
<keyword evidence="1" id="KW-0472">Membrane</keyword>
<name>A0A2W5AVT9_9CORY</name>
<feature type="transmembrane region" description="Helical" evidence="1">
    <location>
        <begin position="101"/>
        <end position="121"/>
    </location>
</feature>
<accession>A0A2W5AVT9</accession>
<evidence type="ECO:0000313" key="2">
    <source>
        <dbReference type="EMBL" id="PZO98720.1"/>
    </source>
</evidence>
<dbReference type="AlphaFoldDB" id="A0A2W5AVT9"/>
<dbReference type="EMBL" id="QFNY01000260">
    <property type="protein sequence ID" value="PZO98720.1"/>
    <property type="molecule type" value="Genomic_DNA"/>
</dbReference>
<proteinExistence type="predicted"/>
<comment type="caution">
    <text evidence="2">The sequence shown here is derived from an EMBL/GenBank/DDBJ whole genome shotgun (WGS) entry which is preliminary data.</text>
</comment>
<evidence type="ECO:0000256" key="1">
    <source>
        <dbReference type="SAM" id="Phobius"/>
    </source>
</evidence>
<protein>
    <submittedName>
        <fullName evidence="2">Uncharacterized protein</fullName>
    </submittedName>
</protein>
<organism evidence="2 3">
    <name type="scientific">Corynebacterium urealyticum</name>
    <dbReference type="NCBI Taxonomy" id="43771"/>
    <lineage>
        <taxon>Bacteria</taxon>
        <taxon>Bacillati</taxon>
        <taxon>Actinomycetota</taxon>
        <taxon>Actinomycetes</taxon>
        <taxon>Mycobacteriales</taxon>
        <taxon>Corynebacteriaceae</taxon>
        <taxon>Corynebacterium</taxon>
    </lineage>
</organism>
<feature type="transmembrane region" description="Helical" evidence="1">
    <location>
        <begin position="60"/>
        <end position="81"/>
    </location>
</feature>
<sequence>MNLFLITFAALIMGVAGVYMSWLTDHFTHKSLGVHRAVLVVLPVSAACLMAFGNPDQAGLIAWGYAIWAVVTWAAGCIYFYARRAVAGVAHARTVCTINAWLGAGLAAGGAACLALALGVLN</sequence>
<reference evidence="2 3" key="1">
    <citation type="submission" date="2017-11" db="EMBL/GenBank/DDBJ databases">
        <title>Infants hospitalized years apart are colonized by the same room-sourced microbial strains.</title>
        <authorList>
            <person name="Brooks B."/>
            <person name="Olm M.R."/>
            <person name="Firek B.A."/>
            <person name="Baker R."/>
            <person name="Thomas B.C."/>
            <person name="Morowitz M.J."/>
            <person name="Banfield J.F."/>
        </authorList>
    </citation>
    <scope>NUCLEOTIDE SEQUENCE [LARGE SCALE GENOMIC DNA]</scope>
    <source>
        <strain evidence="2">S2_012_000_R3_87</strain>
    </source>
</reference>
<dbReference type="Proteomes" id="UP000249451">
    <property type="component" value="Unassembled WGS sequence"/>
</dbReference>
<feature type="transmembrane region" description="Helical" evidence="1">
    <location>
        <begin position="33"/>
        <end position="53"/>
    </location>
</feature>
<keyword evidence="1" id="KW-0812">Transmembrane</keyword>
<keyword evidence="1" id="KW-1133">Transmembrane helix</keyword>